<proteinExistence type="predicted"/>
<organism evidence="1 2">
    <name type="scientific">Candidatus Methanoperedens nitratireducens</name>
    <dbReference type="NCBI Taxonomy" id="1392998"/>
    <lineage>
        <taxon>Archaea</taxon>
        <taxon>Methanobacteriati</taxon>
        <taxon>Methanobacteriota</taxon>
        <taxon>Stenosarchaea group</taxon>
        <taxon>Methanomicrobia</taxon>
        <taxon>Methanosarcinales</taxon>
        <taxon>ANME-2 cluster</taxon>
        <taxon>Candidatus Methanoperedentaceae</taxon>
        <taxon>Candidatus Methanoperedens</taxon>
    </lineage>
</organism>
<sequence length="104" mass="11788">MPPHVDSNFSQIFGSSNLPIAICSKLDIFKVGQALQISLNLSIVFWYTTQFRTLSNIISEITLNQDFQQIRDGLDGKWEKRDDRTGTALTCTGVRHNLLNLYPT</sequence>
<gene>
    <name evidence="1" type="ORF">MNV_1050003</name>
</gene>
<protein>
    <submittedName>
        <fullName evidence="1">Uncharacterized protein</fullName>
    </submittedName>
</protein>
<name>A0A284VIE8_9EURY</name>
<evidence type="ECO:0000313" key="1">
    <source>
        <dbReference type="EMBL" id="SNQ59043.1"/>
    </source>
</evidence>
<dbReference type="AlphaFoldDB" id="A0A284VIE8"/>
<dbReference type="Proteomes" id="UP000218615">
    <property type="component" value="Unassembled WGS sequence"/>
</dbReference>
<accession>A0A284VIE8</accession>
<reference evidence="2" key="1">
    <citation type="submission" date="2017-06" db="EMBL/GenBank/DDBJ databases">
        <authorList>
            <person name="Cremers G."/>
        </authorList>
    </citation>
    <scope>NUCLEOTIDE SEQUENCE [LARGE SCALE GENOMIC DNA]</scope>
</reference>
<evidence type="ECO:0000313" key="2">
    <source>
        <dbReference type="Proteomes" id="UP000218615"/>
    </source>
</evidence>
<dbReference type="EMBL" id="FZMP01000008">
    <property type="protein sequence ID" value="SNQ59043.1"/>
    <property type="molecule type" value="Genomic_DNA"/>
</dbReference>
<keyword evidence="2" id="KW-1185">Reference proteome</keyword>